<gene>
    <name evidence="3" type="ORF">S01H4_62398</name>
</gene>
<proteinExistence type="predicted"/>
<dbReference type="InterPro" id="IPR001525">
    <property type="entry name" value="C5_MeTfrase"/>
</dbReference>
<dbReference type="InterPro" id="IPR029063">
    <property type="entry name" value="SAM-dependent_MTases_sf"/>
</dbReference>
<dbReference type="Gene3D" id="3.40.50.150">
    <property type="entry name" value="Vaccinia Virus protein VP39"/>
    <property type="match status" value="1"/>
</dbReference>
<dbReference type="GO" id="GO:0032259">
    <property type="term" value="P:methylation"/>
    <property type="evidence" value="ECO:0007669"/>
    <property type="project" value="UniProtKB-KW"/>
</dbReference>
<evidence type="ECO:0000256" key="1">
    <source>
        <dbReference type="ARBA" id="ARBA00022603"/>
    </source>
</evidence>
<organism evidence="3">
    <name type="scientific">marine sediment metagenome</name>
    <dbReference type="NCBI Taxonomy" id="412755"/>
    <lineage>
        <taxon>unclassified sequences</taxon>
        <taxon>metagenomes</taxon>
        <taxon>ecological metagenomes</taxon>
    </lineage>
</organism>
<keyword evidence="2" id="KW-0808">Transferase</keyword>
<evidence type="ECO:0000313" key="3">
    <source>
        <dbReference type="EMBL" id="GAH06165.1"/>
    </source>
</evidence>
<evidence type="ECO:0008006" key="4">
    <source>
        <dbReference type="Google" id="ProtNLM"/>
    </source>
</evidence>
<dbReference type="Pfam" id="PF00145">
    <property type="entry name" value="DNA_methylase"/>
    <property type="match status" value="1"/>
</dbReference>
<keyword evidence="1" id="KW-0489">Methyltransferase</keyword>
<dbReference type="GO" id="GO:0008168">
    <property type="term" value="F:methyltransferase activity"/>
    <property type="evidence" value="ECO:0007669"/>
    <property type="project" value="UniProtKB-KW"/>
</dbReference>
<feature type="non-terminal residue" evidence="3">
    <location>
        <position position="95"/>
    </location>
</feature>
<dbReference type="EMBL" id="BART01037236">
    <property type="protein sequence ID" value="GAH06165.1"/>
    <property type="molecule type" value="Genomic_DNA"/>
</dbReference>
<reference evidence="3" key="1">
    <citation type="journal article" date="2014" name="Front. Microbiol.">
        <title>High frequency of phylogenetically diverse reductive dehalogenase-homologous genes in deep subseafloor sedimentary metagenomes.</title>
        <authorList>
            <person name="Kawai M."/>
            <person name="Futagami T."/>
            <person name="Toyoda A."/>
            <person name="Takaki Y."/>
            <person name="Nishi S."/>
            <person name="Hori S."/>
            <person name="Arai W."/>
            <person name="Tsubouchi T."/>
            <person name="Morono Y."/>
            <person name="Uchiyama I."/>
            <person name="Ito T."/>
            <person name="Fujiyama A."/>
            <person name="Inagaki F."/>
            <person name="Takami H."/>
        </authorList>
    </citation>
    <scope>NUCLEOTIDE SEQUENCE</scope>
    <source>
        <strain evidence="3">Expedition CK06-06</strain>
    </source>
</reference>
<sequence>MLRLSLYIVLLIIAMTEEGNHIIDLFCGAGGLSLGFEMANFKIDLAIELEENYYRAYRRNHSETLSLNKDITLLNCEEISDKYLKNKEIDGIIGG</sequence>
<protein>
    <recommendedName>
        <fullName evidence="4">DNA (cytosine-5-)-methyltransferase</fullName>
    </recommendedName>
</protein>
<dbReference type="AlphaFoldDB" id="X1DCX3"/>
<dbReference type="SUPFAM" id="SSF53335">
    <property type="entry name" value="S-adenosyl-L-methionine-dependent methyltransferases"/>
    <property type="match status" value="1"/>
</dbReference>
<name>X1DCX3_9ZZZZ</name>
<comment type="caution">
    <text evidence="3">The sequence shown here is derived from an EMBL/GenBank/DDBJ whole genome shotgun (WGS) entry which is preliminary data.</text>
</comment>
<evidence type="ECO:0000256" key="2">
    <source>
        <dbReference type="ARBA" id="ARBA00022679"/>
    </source>
</evidence>
<accession>X1DCX3</accession>